<dbReference type="OrthoDB" id="25607at2"/>
<dbReference type="GO" id="GO:0035336">
    <property type="term" value="P:long-chain fatty-acyl-CoA metabolic process"/>
    <property type="evidence" value="ECO:0007669"/>
    <property type="project" value="TreeGrafter"/>
</dbReference>
<keyword evidence="2" id="KW-0444">Lipid biosynthesis</keyword>
<dbReference type="PANTHER" id="PTHR11011">
    <property type="entry name" value="MALE STERILITY PROTEIN 2-RELATED"/>
    <property type="match status" value="1"/>
</dbReference>
<sequence length="775" mass="86240">MSLADKLKDKKVLVTGITGFVGEALLHRMIGDLPGTTVVAIIRPKGSLTGAMRMAQLLKKDIFKPFYGEGTPYADAEALTADRIEVVEGDLSDVPALPNDLDIVVHCAGDVSFDPPIHEAFTTNVLGTKSLLERIDESRQGTDRKIHYVHISTAYTAGRRRGAIPEASVDHTVDWRVEAEAGMAMRPRIEEQSRSAPMLAKFRKAAEKVHRRAGHLTAAVDTERRRTEWVAKRLVETGTERARSLGWTDCYTFTKALGERVVEEFSAKFPTSIVRPAIIESALVTPHPGWIEGFKMAEPLILAYGRGELPEFPASPDATIDIIPVDHVVGAICAVMATEPELSKPEYYHIGSGARNPLTFHQVYAEIHAYFSKHPFDLGERGAVRLPVWKFPGGDSVETMLRYGERAHKLADAVITRVPRGERTRKFARELDVQKRRIDFLRRYLDLYAEYAHAELNFIDDNVLALHNALEGDDQVKFACDTSVVDWQYYFQDVHCPSVTESMRRLDVVRKKRNKGLAETAGVLKKLGESTDDADGEIIAAFDMDGTLLSSNVIETYLWMRLPELDGPQRAGEIGQMLRRLPKLINAERKDRGAFLRTIYRRYAGADLEELNRIVDEILAEHVLERLSGAAVRRIREHRAAGHKTILITGAVRPLTRPLEPLFDEIVAAELSVDDRGRCTGYLSGPPLVGESRAAWIKHRARTGNVDLSKSFAYADSHSDLPMLAAVGNPVAVSPDVSLYRAARAGRWQIVDWKTPTTSSRLELPGVQRSGGLAR</sequence>
<dbReference type="SUPFAM" id="SSF56784">
    <property type="entry name" value="HAD-like"/>
    <property type="match status" value="1"/>
</dbReference>
<dbReference type="InterPro" id="IPR013120">
    <property type="entry name" value="FAR_NAD-bd"/>
</dbReference>
<dbReference type="InterPro" id="IPR026055">
    <property type="entry name" value="FAR"/>
</dbReference>
<dbReference type="GO" id="GO:0080019">
    <property type="term" value="F:alcohol-forming very long-chain fatty acyl-CoA reductase activity"/>
    <property type="evidence" value="ECO:0007669"/>
    <property type="project" value="InterPro"/>
</dbReference>
<dbReference type="SUPFAM" id="SSF51735">
    <property type="entry name" value="NAD(P)-binding Rossmann-fold domains"/>
    <property type="match status" value="1"/>
</dbReference>
<comment type="similarity">
    <text evidence="1">Belongs to the fatty acyl-CoA reductase family.</text>
</comment>
<reference evidence="5 6" key="1">
    <citation type="submission" date="2019-03" db="EMBL/GenBank/DDBJ databases">
        <title>Draft genome sequences of novel Actinobacteria.</title>
        <authorList>
            <person name="Sahin N."/>
            <person name="Ay H."/>
            <person name="Saygin H."/>
        </authorList>
    </citation>
    <scope>NUCLEOTIDE SEQUENCE [LARGE SCALE GENOMIC DNA]</scope>
    <source>
        <strain evidence="5 6">JCM 13523</strain>
    </source>
</reference>
<keyword evidence="5" id="KW-0378">Hydrolase</keyword>
<evidence type="ECO:0000256" key="3">
    <source>
        <dbReference type="ARBA" id="ARBA00023098"/>
    </source>
</evidence>
<dbReference type="InterPro" id="IPR033640">
    <property type="entry name" value="FAR_C"/>
</dbReference>
<dbReference type="NCBIfam" id="TIGR01490">
    <property type="entry name" value="HAD-SF-IB-hyp1"/>
    <property type="match status" value="1"/>
</dbReference>
<keyword evidence="6" id="KW-1185">Reference proteome</keyword>
<dbReference type="Proteomes" id="UP000295124">
    <property type="component" value="Unassembled WGS sequence"/>
</dbReference>
<feature type="domain" description="Thioester reductase (TE)" evidence="4">
    <location>
        <begin position="14"/>
        <end position="332"/>
    </location>
</feature>
<dbReference type="InterPro" id="IPR006385">
    <property type="entry name" value="HAD_hydro_SerB1"/>
</dbReference>
<dbReference type="Gene3D" id="3.40.50.720">
    <property type="entry name" value="NAD(P)-binding Rossmann-like Domain"/>
    <property type="match status" value="1"/>
</dbReference>
<dbReference type="InterPro" id="IPR023214">
    <property type="entry name" value="HAD_sf"/>
</dbReference>
<evidence type="ECO:0000256" key="2">
    <source>
        <dbReference type="ARBA" id="ARBA00022516"/>
    </source>
</evidence>
<protein>
    <submittedName>
        <fullName evidence="5">HAD-IB family hydrolase</fullName>
    </submittedName>
</protein>
<organism evidence="5 6">
    <name type="scientific">Kribbella antibiotica</name>
    <dbReference type="NCBI Taxonomy" id="190195"/>
    <lineage>
        <taxon>Bacteria</taxon>
        <taxon>Bacillati</taxon>
        <taxon>Actinomycetota</taxon>
        <taxon>Actinomycetes</taxon>
        <taxon>Propionibacteriales</taxon>
        <taxon>Kribbellaceae</taxon>
        <taxon>Kribbella</taxon>
    </lineage>
</organism>
<name>A0A4R4ZBC3_9ACTN</name>
<dbReference type="AlphaFoldDB" id="A0A4R4ZBC3"/>
<proteinExistence type="inferred from homology"/>
<dbReference type="GO" id="GO:0016787">
    <property type="term" value="F:hydrolase activity"/>
    <property type="evidence" value="ECO:0007669"/>
    <property type="project" value="UniProtKB-KW"/>
</dbReference>
<dbReference type="InterPro" id="IPR036412">
    <property type="entry name" value="HAD-like_sf"/>
</dbReference>
<gene>
    <name evidence="5" type="ORF">E1263_27925</name>
</gene>
<dbReference type="InterPro" id="IPR036291">
    <property type="entry name" value="NAD(P)-bd_dom_sf"/>
</dbReference>
<dbReference type="Gene3D" id="3.40.50.1000">
    <property type="entry name" value="HAD superfamily/HAD-like"/>
    <property type="match status" value="1"/>
</dbReference>
<accession>A0A4R4ZBC3</accession>
<evidence type="ECO:0000313" key="6">
    <source>
        <dbReference type="Proteomes" id="UP000295124"/>
    </source>
</evidence>
<dbReference type="PANTHER" id="PTHR11011:SF45">
    <property type="entry name" value="FATTY ACYL-COA REDUCTASE CG8306-RELATED"/>
    <property type="match status" value="1"/>
</dbReference>
<dbReference type="Pfam" id="PF12710">
    <property type="entry name" value="HAD"/>
    <property type="match status" value="1"/>
</dbReference>
<dbReference type="Pfam" id="PF07993">
    <property type="entry name" value="NAD_binding_4"/>
    <property type="match status" value="1"/>
</dbReference>
<evidence type="ECO:0000259" key="4">
    <source>
        <dbReference type="Pfam" id="PF07993"/>
    </source>
</evidence>
<evidence type="ECO:0000313" key="5">
    <source>
        <dbReference type="EMBL" id="TDD53572.1"/>
    </source>
</evidence>
<dbReference type="Gene3D" id="1.20.1440.100">
    <property type="entry name" value="SG protein - dephosphorylation function"/>
    <property type="match status" value="1"/>
</dbReference>
<dbReference type="EMBL" id="SMKX01000099">
    <property type="protein sequence ID" value="TDD53572.1"/>
    <property type="molecule type" value="Genomic_DNA"/>
</dbReference>
<dbReference type="NCBIfam" id="TIGR01488">
    <property type="entry name" value="HAD-SF-IB"/>
    <property type="match status" value="1"/>
</dbReference>
<dbReference type="GO" id="GO:0010345">
    <property type="term" value="P:suberin biosynthetic process"/>
    <property type="evidence" value="ECO:0007669"/>
    <property type="project" value="TreeGrafter"/>
</dbReference>
<dbReference type="RefSeq" id="WP_132172614.1">
    <property type="nucleotide sequence ID" value="NZ_SMKX01000099.1"/>
</dbReference>
<dbReference type="CDD" id="cd09071">
    <property type="entry name" value="FAR_C"/>
    <property type="match status" value="1"/>
</dbReference>
<evidence type="ECO:0000256" key="1">
    <source>
        <dbReference type="ARBA" id="ARBA00005928"/>
    </source>
</evidence>
<comment type="caution">
    <text evidence="5">The sequence shown here is derived from an EMBL/GenBank/DDBJ whole genome shotgun (WGS) entry which is preliminary data.</text>
</comment>
<keyword evidence="3" id="KW-0443">Lipid metabolism</keyword>